<dbReference type="PANTHER" id="PTHR43280:SF10">
    <property type="entry name" value="REGULATORY PROTEIN POCR"/>
    <property type="match status" value="1"/>
</dbReference>
<keyword evidence="2" id="KW-0238">DNA-binding</keyword>
<dbReference type="Pfam" id="PF12833">
    <property type="entry name" value="HTH_18"/>
    <property type="match status" value="1"/>
</dbReference>
<evidence type="ECO:0000259" key="6">
    <source>
        <dbReference type="PROSITE" id="PS50110"/>
    </source>
</evidence>
<dbReference type="AlphaFoldDB" id="A0A3D9RM64"/>
<dbReference type="GO" id="GO:0003700">
    <property type="term" value="F:DNA-binding transcription factor activity"/>
    <property type="evidence" value="ECO:0007669"/>
    <property type="project" value="InterPro"/>
</dbReference>
<dbReference type="SUPFAM" id="SSF52172">
    <property type="entry name" value="CheY-like"/>
    <property type="match status" value="1"/>
</dbReference>
<dbReference type="InterPro" id="IPR018060">
    <property type="entry name" value="HTH_AraC"/>
</dbReference>
<sequence>MYRILIVDDERIEREGIRHLIRKHNLELDIMTAENGEAALEVVRQQPVDIIITDIKMPFMDGLELSEKVSSLNPDIEMIIYSAYSDFEFARRAMRTNVTNYLLKPIQIPEFLAAIQTVIAKCQAKEEARSQASELLEGYNRGLVYEREKQLMDALNGTYSAEGEEVSSHSFIHLMLVDCGGRYFDNAEFVALLREPIRYTYDYLSLNEHQSVFFLNSREPISKQEQLELAEAMIAQASTVYPARIGIVIGRTVNHLGQLLDVFNEMEQTLELKFFMDGNPIMFTEDAPSEQSSADESEIESIRKQVYDYIDRADVQGAQYSIEMLFSTLRSRGKLSVIYTKFICSEVMKHAYAKADKQRVEDIAVYLDQIFNINSLTELKSLVSAIIERLIPAQEEAKEESASKLITSIKRLIDKDYSQDLSLESIAEHVHLTPSYLSFLFKKETGKSLVRYITQVRMEKAVELLTNTNMKIIDISETLGFSNSSYFIQIFRNFHGVSPAKYRESTS</sequence>
<dbReference type="PRINTS" id="PR00032">
    <property type="entry name" value="HTHARAC"/>
</dbReference>
<dbReference type="InterPro" id="IPR001789">
    <property type="entry name" value="Sig_transdc_resp-reg_receiver"/>
</dbReference>
<organism evidence="7 8">
    <name type="scientific">Paenibacillus taihuensis</name>
    <dbReference type="NCBI Taxonomy" id="1156355"/>
    <lineage>
        <taxon>Bacteria</taxon>
        <taxon>Bacillati</taxon>
        <taxon>Bacillota</taxon>
        <taxon>Bacilli</taxon>
        <taxon>Bacillales</taxon>
        <taxon>Paenibacillaceae</taxon>
        <taxon>Paenibacillus</taxon>
    </lineage>
</organism>
<keyword evidence="3" id="KW-0804">Transcription</keyword>
<keyword evidence="1" id="KW-0805">Transcription regulation</keyword>
<proteinExistence type="predicted"/>
<dbReference type="SMART" id="SM00342">
    <property type="entry name" value="HTH_ARAC"/>
    <property type="match status" value="1"/>
</dbReference>
<dbReference type="Pfam" id="PF00072">
    <property type="entry name" value="Response_reg"/>
    <property type="match status" value="1"/>
</dbReference>
<dbReference type="RefSeq" id="WP_181909629.1">
    <property type="nucleotide sequence ID" value="NZ_QTTN01000020.1"/>
</dbReference>
<gene>
    <name evidence="7" type="ORF">A8990_12019</name>
</gene>
<comment type="caution">
    <text evidence="7">The sequence shown here is derived from an EMBL/GenBank/DDBJ whole genome shotgun (WGS) entry which is preliminary data.</text>
</comment>
<accession>A0A3D9RM64</accession>
<dbReference type="PROSITE" id="PS01124">
    <property type="entry name" value="HTH_ARAC_FAMILY_2"/>
    <property type="match status" value="1"/>
</dbReference>
<dbReference type="InterPro" id="IPR020449">
    <property type="entry name" value="Tscrpt_reg_AraC-type_HTH"/>
</dbReference>
<evidence type="ECO:0000256" key="4">
    <source>
        <dbReference type="PROSITE-ProRule" id="PRU00169"/>
    </source>
</evidence>
<evidence type="ECO:0000256" key="1">
    <source>
        <dbReference type="ARBA" id="ARBA00023015"/>
    </source>
</evidence>
<feature type="domain" description="HTH araC/xylS-type" evidence="5">
    <location>
        <begin position="407"/>
        <end position="505"/>
    </location>
</feature>
<feature type="domain" description="Response regulatory" evidence="6">
    <location>
        <begin position="3"/>
        <end position="119"/>
    </location>
</feature>
<evidence type="ECO:0000259" key="5">
    <source>
        <dbReference type="PROSITE" id="PS01124"/>
    </source>
</evidence>
<dbReference type="PANTHER" id="PTHR43280">
    <property type="entry name" value="ARAC-FAMILY TRANSCRIPTIONAL REGULATOR"/>
    <property type="match status" value="1"/>
</dbReference>
<dbReference type="GO" id="GO:0043565">
    <property type="term" value="F:sequence-specific DNA binding"/>
    <property type="evidence" value="ECO:0007669"/>
    <property type="project" value="InterPro"/>
</dbReference>
<protein>
    <submittedName>
        <fullName evidence="7">AraC family two component transcriptional regulator</fullName>
    </submittedName>
</protein>
<evidence type="ECO:0000313" key="7">
    <source>
        <dbReference type="EMBL" id="REE80973.1"/>
    </source>
</evidence>
<name>A0A3D9RM64_9BACL</name>
<dbReference type="InterPro" id="IPR011006">
    <property type="entry name" value="CheY-like_superfamily"/>
</dbReference>
<dbReference type="EMBL" id="QTTN01000020">
    <property type="protein sequence ID" value="REE80973.1"/>
    <property type="molecule type" value="Genomic_DNA"/>
</dbReference>
<dbReference type="CDD" id="cd17536">
    <property type="entry name" value="REC_YesN-like"/>
    <property type="match status" value="1"/>
</dbReference>
<dbReference type="InterPro" id="IPR018062">
    <property type="entry name" value="HTH_AraC-typ_CS"/>
</dbReference>
<keyword evidence="4" id="KW-0597">Phosphoprotein</keyword>
<evidence type="ECO:0000256" key="3">
    <source>
        <dbReference type="ARBA" id="ARBA00023163"/>
    </source>
</evidence>
<dbReference type="SMART" id="SM00448">
    <property type="entry name" value="REC"/>
    <property type="match status" value="1"/>
</dbReference>
<dbReference type="Proteomes" id="UP000256304">
    <property type="component" value="Unassembled WGS sequence"/>
</dbReference>
<evidence type="ECO:0000256" key="2">
    <source>
        <dbReference type="ARBA" id="ARBA00023125"/>
    </source>
</evidence>
<dbReference type="PROSITE" id="PS50110">
    <property type="entry name" value="RESPONSE_REGULATORY"/>
    <property type="match status" value="1"/>
</dbReference>
<dbReference type="SUPFAM" id="SSF46689">
    <property type="entry name" value="Homeodomain-like"/>
    <property type="match status" value="2"/>
</dbReference>
<reference evidence="7 8" key="1">
    <citation type="submission" date="2018-08" db="EMBL/GenBank/DDBJ databases">
        <title>Genomic Encyclopedia of Type Strains, Phase III (KMG-III): the genomes of soil and plant-associated and newly described type strains.</title>
        <authorList>
            <person name="Whitman W."/>
        </authorList>
    </citation>
    <scope>NUCLEOTIDE SEQUENCE [LARGE SCALE GENOMIC DNA]</scope>
    <source>
        <strain evidence="7 8">CGMCC 1.10966</strain>
    </source>
</reference>
<keyword evidence="8" id="KW-1185">Reference proteome</keyword>
<evidence type="ECO:0000313" key="8">
    <source>
        <dbReference type="Proteomes" id="UP000256304"/>
    </source>
</evidence>
<dbReference type="Gene3D" id="3.40.50.2300">
    <property type="match status" value="1"/>
</dbReference>
<dbReference type="PROSITE" id="PS00041">
    <property type="entry name" value="HTH_ARAC_FAMILY_1"/>
    <property type="match status" value="1"/>
</dbReference>
<dbReference type="GO" id="GO:0000160">
    <property type="term" value="P:phosphorelay signal transduction system"/>
    <property type="evidence" value="ECO:0007669"/>
    <property type="project" value="InterPro"/>
</dbReference>
<feature type="modified residue" description="4-aspartylphosphate" evidence="4">
    <location>
        <position position="54"/>
    </location>
</feature>
<dbReference type="InterPro" id="IPR009057">
    <property type="entry name" value="Homeodomain-like_sf"/>
</dbReference>
<dbReference type="Gene3D" id="1.10.10.60">
    <property type="entry name" value="Homeodomain-like"/>
    <property type="match status" value="2"/>
</dbReference>